<dbReference type="SMART" id="SM00530">
    <property type="entry name" value="HTH_XRE"/>
    <property type="match status" value="2"/>
</dbReference>
<keyword evidence="3" id="KW-1133">Transmembrane helix</keyword>
<evidence type="ECO:0000256" key="3">
    <source>
        <dbReference type="SAM" id="Phobius"/>
    </source>
</evidence>
<dbReference type="PANTHER" id="PTHR46558">
    <property type="entry name" value="TRACRIPTIONAL REGULATORY PROTEIN-RELATED-RELATED"/>
    <property type="match status" value="1"/>
</dbReference>
<keyword evidence="3" id="KW-0472">Membrane</keyword>
<evidence type="ECO:0000313" key="5">
    <source>
        <dbReference type="EMBL" id="HIZ09277.1"/>
    </source>
</evidence>
<dbReference type="SUPFAM" id="SSF47413">
    <property type="entry name" value="lambda repressor-like DNA-binding domains"/>
    <property type="match status" value="2"/>
</dbReference>
<dbReference type="InterPro" id="IPR032675">
    <property type="entry name" value="LRR_dom_sf"/>
</dbReference>
<dbReference type="EMBL" id="DXCF01000012">
    <property type="protein sequence ID" value="HIZ09277.1"/>
    <property type="molecule type" value="Genomic_DNA"/>
</dbReference>
<dbReference type="Gene3D" id="2.60.40.4270">
    <property type="entry name" value="Listeria-Bacteroides repeat domain"/>
    <property type="match status" value="5"/>
</dbReference>
<dbReference type="Gene3D" id="1.10.260.40">
    <property type="entry name" value="lambda repressor-like DNA-binding domains"/>
    <property type="match status" value="2"/>
</dbReference>
<evidence type="ECO:0000259" key="4">
    <source>
        <dbReference type="PROSITE" id="PS50943"/>
    </source>
</evidence>
<dbReference type="InterPro" id="IPR001387">
    <property type="entry name" value="Cro/C1-type_HTH"/>
</dbReference>
<comment type="subcellular location">
    <subcellularLocation>
        <location evidence="1">Cell envelope</location>
    </subcellularLocation>
</comment>
<accession>A0A9D2D603</accession>
<dbReference type="CDD" id="cd00093">
    <property type="entry name" value="HTH_XRE"/>
    <property type="match status" value="2"/>
</dbReference>
<comment type="caution">
    <text evidence="5">The sequence shown here is derived from an EMBL/GenBank/DDBJ whole genome shotgun (WGS) entry which is preliminary data.</text>
</comment>
<dbReference type="Proteomes" id="UP000824025">
    <property type="component" value="Unassembled WGS sequence"/>
</dbReference>
<dbReference type="InterPro" id="IPR010982">
    <property type="entry name" value="Lambda_DNA-bd_dom_sf"/>
</dbReference>
<feature type="transmembrane region" description="Helical" evidence="3">
    <location>
        <begin position="163"/>
        <end position="184"/>
    </location>
</feature>
<dbReference type="InterPro" id="IPR013378">
    <property type="entry name" value="InlB-like_B-rpt"/>
</dbReference>
<sequence>MSEEFGKRLKELRKAAGCTQGELSEKLGVHLQTVSKWERGVSEPDLSLLGETASLLGVSLEKLLGVPENGETYAGTFSAEGLGRAIASARKNRGEGQEAVAEAAGVSAGAVSKWERGVICPDAAQLSALAAHFSLPLSALYYGIGEDTPTQTPVQARRARRTAALWAGFAALVCAVAAVLALFFSGGSAPAEKVFSVTVGSAVFEVGENDWFTPPEPSRAGYDFVGFTDCDGESVAFPCKISENCEFTAQFVPHEYEIDYWLNGGSLLSPAENAFTLESGTLELPVPQKAGASFEGWYLAPDYAGEPVSVLVCEGKDVVLYAKWSAVVYTVEYELCGGTLYGSNPSEVTAGSESVLAEPVRRGYDFLGWFDAEEGGERYEKVGGENARNLVLYARWQESGALYSVTYDPCGGTLLGSNPASVGAGEVHALSGAEKAGFSFLGWNTSADGSGRFYDTLYGIREDLALYAVYAPKTYTVVYELDGGNWFEGENPNEIVFGQKVELKRAAKAGHTFLGWFDAEEGGSEVKEINASNLLSVSRLWARYEADSYKISLDGAGGSFFVGEEAYSSFSYTVSYGDTFVLPSCALAGYDFLGWYDAAGALYESIDELNIGDLSLTARYRPAGQTYAVDYVLNGGTQAEGNPYTVAVGQVIPLADPVREGYRFLGWNTQADGRGERLEATPAGREEDLVLYAIWQEYTVSGSEKHFTYEMGQASVTITGYTGAFGENVDLVIPSYIQGRPVAAVEGVNPYADRENDVTRCLHSLTLPSGAVRLGDEALAFLIIEEPLVIPASVREIGRYCFSSSECSLLFEEGSALTDIGEYAFAGIHARNVVVLPDGAETLGVGAFSSAVFPGIVLPETLRYISGGALSAFGGSGTSNDSFSVYIPASVEYVESYAFSGGCEYKYVYLSSAEQAEKFSPDWAGSPNAAPAQVSFISADIGGVTLDYGDRTEYLEGRAFALPSPQKEGYTFLGWYDAETDFVNPLYIPDREGVVLEAVFEEQTDTDGRSAATRAVLEAGKEYGFILPPCGELYFLPDVGSGKIRITLRMEAPGCPGGIQGEKLTVFSDPYGNSVGTGVTISYEAGDIYCLRAYPGGNYHFRVKVGVYVVD</sequence>
<dbReference type="Pfam" id="PF13306">
    <property type="entry name" value="LRR_5"/>
    <property type="match status" value="1"/>
</dbReference>
<evidence type="ECO:0000256" key="2">
    <source>
        <dbReference type="ARBA" id="ARBA00023125"/>
    </source>
</evidence>
<dbReference type="Pfam" id="PF09479">
    <property type="entry name" value="Flg_new"/>
    <property type="match status" value="7"/>
</dbReference>
<keyword evidence="3" id="KW-0812">Transmembrane</keyword>
<dbReference type="Pfam" id="PF01381">
    <property type="entry name" value="HTH_3"/>
    <property type="match status" value="2"/>
</dbReference>
<evidence type="ECO:0000256" key="1">
    <source>
        <dbReference type="ARBA" id="ARBA00004196"/>
    </source>
</evidence>
<proteinExistence type="predicted"/>
<reference evidence="5" key="1">
    <citation type="journal article" date="2021" name="PeerJ">
        <title>Extensive microbial diversity within the chicken gut microbiome revealed by metagenomics and culture.</title>
        <authorList>
            <person name="Gilroy R."/>
            <person name="Ravi A."/>
            <person name="Getino M."/>
            <person name="Pursley I."/>
            <person name="Horton D.L."/>
            <person name="Alikhan N.F."/>
            <person name="Baker D."/>
            <person name="Gharbi K."/>
            <person name="Hall N."/>
            <person name="Watson M."/>
            <person name="Adriaenssens E.M."/>
            <person name="Foster-Nyarko E."/>
            <person name="Jarju S."/>
            <person name="Secka A."/>
            <person name="Antonio M."/>
            <person name="Oren A."/>
            <person name="Chaudhuri R.R."/>
            <person name="La Ragione R."/>
            <person name="Hildebrand F."/>
            <person name="Pallen M.J."/>
        </authorList>
    </citation>
    <scope>NUCLEOTIDE SEQUENCE</scope>
    <source>
        <strain evidence="5">CHK192-19661</strain>
    </source>
</reference>
<gene>
    <name evidence="5" type="ORF">H9726_02195</name>
</gene>
<protein>
    <submittedName>
        <fullName evidence="5">InlB B-repeat-containing protein</fullName>
    </submittedName>
</protein>
<name>A0A9D2D603_9FIRM</name>
<dbReference type="AlphaFoldDB" id="A0A9D2D603"/>
<organism evidence="5 6">
    <name type="scientific">Candidatus Borkfalkia avicola</name>
    <dbReference type="NCBI Taxonomy" id="2838503"/>
    <lineage>
        <taxon>Bacteria</taxon>
        <taxon>Bacillati</taxon>
        <taxon>Bacillota</taxon>
        <taxon>Clostridia</taxon>
        <taxon>Christensenellales</taxon>
        <taxon>Christensenellaceae</taxon>
        <taxon>Candidatus Borkfalkia</taxon>
    </lineage>
</organism>
<dbReference type="PANTHER" id="PTHR46558:SF11">
    <property type="entry name" value="HTH-TYPE TRANSCRIPTIONAL REGULATOR XRE"/>
    <property type="match status" value="1"/>
</dbReference>
<dbReference type="NCBIfam" id="TIGR02543">
    <property type="entry name" value="List_Bact_rpt"/>
    <property type="match status" value="1"/>
</dbReference>
<evidence type="ECO:0000313" key="6">
    <source>
        <dbReference type="Proteomes" id="UP000824025"/>
    </source>
</evidence>
<dbReference type="InterPro" id="IPR042229">
    <property type="entry name" value="Listeria/Bacterioides_rpt_sf"/>
</dbReference>
<dbReference type="GO" id="GO:0030313">
    <property type="term" value="C:cell envelope"/>
    <property type="evidence" value="ECO:0007669"/>
    <property type="project" value="UniProtKB-SubCell"/>
</dbReference>
<feature type="domain" description="HTH cro/C1-type" evidence="4">
    <location>
        <begin position="86"/>
        <end position="140"/>
    </location>
</feature>
<reference evidence="5" key="2">
    <citation type="submission" date="2021-04" db="EMBL/GenBank/DDBJ databases">
        <authorList>
            <person name="Gilroy R."/>
        </authorList>
    </citation>
    <scope>NUCLEOTIDE SEQUENCE</scope>
    <source>
        <strain evidence="5">CHK192-19661</strain>
    </source>
</reference>
<dbReference type="InterPro" id="IPR026906">
    <property type="entry name" value="LRR_5"/>
</dbReference>
<dbReference type="PROSITE" id="PS50943">
    <property type="entry name" value="HTH_CROC1"/>
    <property type="match status" value="2"/>
</dbReference>
<feature type="domain" description="HTH cro/C1-type" evidence="4">
    <location>
        <begin position="9"/>
        <end position="63"/>
    </location>
</feature>
<dbReference type="GO" id="GO:0003677">
    <property type="term" value="F:DNA binding"/>
    <property type="evidence" value="ECO:0007669"/>
    <property type="project" value="UniProtKB-KW"/>
</dbReference>
<dbReference type="Gene3D" id="3.80.10.10">
    <property type="entry name" value="Ribonuclease Inhibitor"/>
    <property type="match status" value="1"/>
</dbReference>
<keyword evidence="2" id="KW-0238">DNA-binding</keyword>